<protein>
    <recommendedName>
        <fullName evidence="3">Peptidase E</fullName>
    </recommendedName>
</protein>
<proteinExistence type="predicted"/>
<comment type="caution">
    <text evidence="1">The sequence shown here is derived from an EMBL/GenBank/DDBJ whole genome shotgun (WGS) entry which is preliminary data.</text>
</comment>
<name>A0ABP7U5K9_9FLAO</name>
<organism evidence="1 2">
    <name type="scientific">Flavobacterium cheonhonense</name>
    <dbReference type="NCBI Taxonomy" id="706185"/>
    <lineage>
        <taxon>Bacteria</taxon>
        <taxon>Pseudomonadati</taxon>
        <taxon>Bacteroidota</taxon>
        <taxon>Flavobacteriia</taxon>
        <taxon>Flavobacteriales</taxon>
        <taxon>Flavobacteriaceae</taxon>
        <taxon>Flavobacterium</taxon>
    </lineage>
</organism>
<sequence>MKKAIKISALLILFIGLTAMSVHRFYVGIYQVDFVPQKKRLEITTRIFMDDLNDALTKAYKKQTNIGDQKETPEDVTLMKKYLSDKFKIYLNGQLKTMNYHSHEQENNVIICYLTVKEVSKINKMEVENSILTELHDEQQNIIQFNNNGKKQNLLLSSSTTKGMLK</sequence>
<keyword evidence="2" id="KW-1185">Reference proteome</keyword>
<evidence type="ECO:0008006" key="3">
    <source>
        <dbReference type="Google" id="ProtNLM"/>
    </source>
</evidence>
<dbReference type="Proteomes" id="UP001500968">
    <property type="component" value="Unassembled WGS sequence"/>
</dbReference>
<reference evidence="2" key="1">
    <citation type="journal article" date="2019" name="Int. J. Syst. Evol. Microbiol.">
        <title>The Global Catalogue of Microorganisms (GCM) 10K type strain sequencing project: providing services to taxonomists for standard genome sequencing and annotation.</title>
        <authorList>
            <consortium name="The Broad Institute Genomics Platform"/>
            <consortium name="The Broad Institute Genome Sequencing Center for Infectious Disease"/>
            <person name="Wu L."/>
            <person name="Ma J."/>
        </authorList>
    </citation>
    <scope>NUCLEOTIDE SEQUENCE [LARGE SCALE GENOMIC DNA]</scope>
    <source>
        <strain evidence="2">JCM 17064</strain>
    </source>
</reference>
<dbReference type="Pfam" id="PF20420">
    <property type="entry name" value="DUF6702"/>
    <property type="match status" value="1"/>
</dbReference>
<evidence type="ECO:0000313" key="1">
    <source>
        <dbReference type="EMBL" id="GAA4036322.1"/>
    </source>
</evidence>
<gene>
    <name evidence="1" type="ORF">GCM10022386_22350</name>
</gene>
<dbReference type="InterPro" id="IPR046525">
    <property type="entry name" value="DUF6702"/>
</dbReference>
<dbReference type="EMBL" id="BAABCR010000015">
    <property type="protein sequence ID" value="GAA4036322.1"/>
    <property type="molecule type" value="Genomic_DNA"/>
</dbReference>
<dbReference type="RefSeq" id="WP_324690094.1">
    <property type="nucleotide sequence ID" value="NZ_BAABCR010000015.1"/>
</dbReference>
<accession>A0ABP7U5K9</accession>
<evidence type="ECO:0000313" key="2">
    <source>
        <dbReference type="Proteomes" id="UP001500968"/>
    </source>
</evidence>